<evidence type="ECO:0000313" key="3">
    <source>
        <dbReference type="EMBL" id="POR37841.1"/>
    </source>
</evidence>
<dbReference type="InterPro" id="IPR040840">
    <property type="entry name" value="TcA_TcB_BD"/>
</dbReference>
<evidence type="ECO:0000256" key="1">
    <source>
        <dbReference type="SAM" id="MobiDB-lite"/>
    </source>
</evidence>
<dbReference type="OrthoDB" id="4940706at2759"/>
<feature type="region of interest" description="Disordered" evidence="1">
    <location>
        <begin position="147"/>
        <end position="192"/>
    </location>
</feature>
<protein>
    <submittedName>
        <fullName evidence="3">Toxin subunit protein</fullName>
    </submittedName>
</protein>
<reference evidence="3 4" key="1">
    <citation type="submission" date="2018-01" db="EMBL/GenBank/DDBJ databases">
        <title>Harnessing the power of phylogenomics to disentangle the directionality and signatures of interkingdom host jumping in the parasitic fungal genus Tolypocladium.</title>
        <authorList>
            <person name="Quandt C.A."/>
            <person name="Patterson W."/>
            <person name="Spatafora J.W."/>
        </authorList>
    </citation>
    <scope>NUCLEOTIDE SEQUENCE [LARGE SCALE GENOMIC DNA]</scope>
    <source>
        <strain evidence="3 4">NRBC 100945</strain>
    </source>
</reference>
<feature type="region of interest" description="Disordered" evidence="1">
    <location>
        <begin position="1"/>
        <end position="34"/>
    </location>
</feature>
<dbReference type="EMBL" id="PKSG01000200">
    <property type="protein sequence ID" value="POR37841.1"/>
    <property type="molecule type" value="Genomic_DNA"/>
</dbReference>
<feature type="compositionally biased region" description="Basic and acidic residues" evidence="1">
    <location>
        <begin position="25"/>
        <end position="34"/>
    </location>
</feature>
<evidence type="ECO:0000313" key="4">
    <source>
        <dbReference type="Proteomes" id="UP000237481"/>
    </source>
</evidence>
<evidence type="ECO:0000259" key="2">
    <source>
        <dbReference type="Pfam" id="PF18276"/>
    </source>
</evidence>
<feature type="compositionally biased region" description="Low complexity" evidence="1">
    <location>
        <begin position="169"/>
        <end position="185"/>
    </location>
</feature>
<keyword evidence="4" id="KW-1185">Reference proteome</keyword>
<comment type="caution">
    <text evidence="3">The sequence shown here is derived from an EMBL/GenBank/DDBJ whole genome shotgun (WGS) entry which is preliminary data.</text>
</comment>
<proteinExistence type="predicted"/>
<sequence length="364" mass="38250">MADAAPGLDKDAEWQDVQQSIAKPSSDDLRASPGEEKELVKTAVSMILGRFSGGRGRRVAALQVHEPAAACCRVSASGGPLGAAGPADDGARALSLTEVLFDIPGHYCRRIVSVSLSLPCIVDPYTSQNCTLRLLQHVYRINAEADSAAPAPTDPDPDPVPPPDPAQGPSPLASRATATRRLSAPSPSPRGSWTCCRTCARSTTAPSATSSCTCATWPSTAPQSGGGGLKLLIGGPGDFASERYAFRAALQAGRNAQLRMPGVGRLLPFWTQRLRVTVDSIAAVVFPDVSGQLDMSALAVDGLEELQWTASGHRPVGDALVLEAAAGGRDMARDWLVKLPNQGRTSVTVDAVWFVVQYSAQMRK</sequence>
<feature type="compositionally biased region" description="Pro residues" evidence="1">
    <location>
        <begin position="152"/>
        <end position="168"/>
    </location>
</feature>
<accession>A0A2S4L616</accession>
<feature type="domain" description="Tc toxin complex TcA C-terminal TcB-binding" evidence="2">
    <location>
        <begin position="90"/>
        <end position="149"/>
    </location>
</feature>
<dbReference type="AlphaFoldDB" id="A0A2S4L616"/>
<dbReference type="STRING" id="94208.A0A2S4L616"/>
<gene>
    <name evidence="3" type="ORF">TPAR_01974</name>
</gene>
<name>A0A2S4L616_9HYPO</name>
<dbReference type="Pfam" id="PF18276">
    <property type="entry name" value="TcA_TcB_BD"/>
    <property type="match status" value="1"/>
</dbReference>
<organism evidence="3 4">
    <name type="scientific">Tolypocladium paradoxum</name>
    <dbReference type="NCBI Taxonomy" id="94208"/>
    <lineage>
        <taxon>Eukaryota</taxon>
        <taxon>Fungi</taxon>
        <taxon>Dikarya</taxon>
        <taxon>Ascomycota</taxon>
        <taxon>Pezizomycotina</taxon>
        <taxon>Sordariomycetes</taxon>
        <taxon>Hypocreomycetidae</taxon>
        <taxon>Hypocreales</taxon>
        <taxon>Ophiocordycipitaceae</taxon>
        <taxon>Tolypocladium</taxon>
    </lineage>
</organism>
<dbReference type="Proteomes" id="UP000237481">
    <property type="component" value="Unassembled WGS sequence"/>
</dbReference>